<keyword evidence="3" id="KW-1185">Reference proteome</keyword>
<evidence type="ECO:0000256" key="1">
    <source>
        <dbReference type="SAM" id="MobiDB-lite"/>
    </source>
</evidence>
<dbReference type="Proteomes" id="UP000765509">
    <property type="component" value="Unassembled WGS sequence"/>
</dbReference>
<protein>
    <submittedName>
        <fullName evidence="2">Uncharacterized protein</fullName>
    </submittedName>
</protein>
<organism evidence="2 3">
    <name type="scientific">Austropuccinia psidii MF-1</name>
    <dbReference type="NCBI Taxonomy" id="1389203"/>
    <lineage>
        <taxon>Eukaryota</taxon>
        <taxon>Fungi</taxon>
        <taxon>Dikarya</taxon>
        <taxon>Basidiomycota</taxon>
        <taxon>Pucciniomycotina</taxon>
        <taxon>Pucciniomycetes</taxon>
        <taxon>Pucciniales</taxon>
        <taxon>Sphaerophragmiaceae</taxon>
        <taxon>Austropuccinia</taxon>
    </lineage>
</organism>
<proteinExistence type="predicted"/>
<evidence type="ECO:0000313" key="2">
    <source>
        <dbReference type="EMBL" id="MBW0496449.1"/>
    </source>
</evidence>
<feature type="compositionally biased region" description="Polar residues" evidence="1">
    <location>
        <begin position="70"/>
        <end position="83"/>
    </location>
</feature>
<comment type="caution">
    <text evidence="2">The sequence shown here is derived from an EMBL/GenBank/DDBJ whole genome shotgun (WGS) entry which is preliminary data.</text>
</comment>
<gene>
    <name evidence="2" type="ORF">O181_036164</name>
</gene>
<name>A0A9Q3HB98_9BASI</name>
<feature type="compositionally biased region" description="Basic and acidic residues" evidence="1">
    <location>
        <begin position="32"/>
        <end position="47"/>
    </location>
</feature>
<feature type="compositionally biased region" description="Polar residues" evidence="1">
    <location>
        <begin position="1"/>
        <end position="19"/>
    </location>
</feature>
<feature type="compositionally biased region" description="Basic and acidic residues" evidence="1">
    <location>
        <begin position="57"/>
        <end position="69"/>
    </location>
</feature>
<evidence type="ECO:0000313" key="3">
    <source>
        <dbReference type="Proteomes" id="UP000765509"/>
    </source>
</evidence>
<sequence length="83" mass="9441">MQFKNQQISGQESPFSTIPGSFPQKARLQGQKQEHLRPKEERVRPNHPEAVGFGERSAQEPEVAVHDSRISSPHNRNITPNQM</sequence>
<dbReference type="AlphaFoldDB" id="A0A9Q3HB98"/>
<dbReference type="EMBL" id="AVOT02013626">
    <property type="protein sequence ID" value="MBW0496449.1"/>
    <property type="molecule type" value="Genomic_DNA"/>
</dbReference>
<accession>A0A9Q3HB98</accession>
<reference evidence="2" key="1">
    <citation type="submission" date="2021-03" db="EMBL/GenBank/DDBJ databases">
        <title>Draft genome sequence of rust myrtle Austropuccinia psidii MF-1, a brazilian biotype.</title>
        <authorList>
            <person name="Quecine M.C."/>
            <person name="Pachon D.M.R."/>
            <person name="Bonatelli M.L."/>
            <person name="Correr F.H."/>
            <person name="Franceschini L.M."/>
            <person name="Leite T.F."/>
            <person name="Margarido G.R.A."/>
            <person name="Almeida C.A."/>
            <person name="Ferrarezi J.A."/>
            <person name="Labate C.A."/>
        </authorList>
    </citation>
    <scope>NUCLEOTIDE SEQUENCE</scope>
    <source>
        <strain evidence="2">MF-1</strain>
    </source>
</reference>
<feature type="region of interest" description="Disordered" evidence="1">
    <location>
        <begin position="1"/>
        <end position="83"/>
    </location>
</feature>